<sequence length="115" mass="12643">MLVVYDSRFGSGKAFAEKLGMTTQSVSEELNQECVLVTRNEGLGEISQATREFLDKHKDLVRGVVVNGSMARHAETYCFAADKIEKEYGIACIRKIDGQGNDEDVEAVKAAINNL</sequence>
<name>A0ABR8Q071_9CLOT</name>
<dbReference type="Proteomes" id="UP000640335">
    <property type="component" value="Unassembled WGS sequence"/>
</dbReference>
<dbReference type="PANTHER" id="PTHR37297">
    <property type="entry name" value="PROTEIN NRDI"/>
    <property type="match status" value="1"/>
</dbReference>
<dbReference type="Gene3D" id="3.40.50.360">
    <property type="match status" value="1"/>
</dbReference>
<dbReference type="InterPro" id="IPR029039">
    <property type="entry name" value="Flavoprotein-like_sf"/>
</dbReference>
<evidence type="ECO:0000313" key="2">
    <source>
        <dbReference type="Proteomes" id="UP000640335"/>
    </source>
</evidence>
<reference evidence="1 2" key="1">
    <citation type="submission" date="2020-08" db="EMBL/GenBank/DDBJ databases">
        <title>A Genomic Blueprint of the Chicken Gut Microbiome.</title>
        <authorList>
            <person name="Gilroy R."/>
            <person name="Ravi A."/>
            <person name="Getino M."/>
            <person name="Pursley I."/>
            <person name="Horton D.L."/>
            <person name="Alikhan N.-F."/>
            <person name="Baker D."/>
            <person name="Gharbi K."/>
            <person name="Hall N."/>
            <person name="Watson M."/>
            <person name="Adriaenssens E.M."/>
            <person name="Foster-Nyarko E."/>
            <person name="Jarju S."/>
            <person name="Secka A."/>
            <person name="Antonio M."/>
            <person name="Oren A."/>
            <person name="Chaudhuri R."/>
            <person name="La Ragione R.M."/>
            <person name="Hildebrand F."/>
            <person name="Pallen M.J."/>
        </authorList>
    </citation>
    <scope>NUCLEOTIDE SEQUENCE [LARGE SCALE GENOMIC DNA]</scope>
    <source>
        <strain evidence="1 2">Sa3CUN1</strain>
    </source>
</reference>
<keyword evidence="2" id="KW-1185">Reference proteome</keyword>
<proteinExistence type="predicted"/>
<dbReference type="PANTHER" id="PTHR37297:SF1">
    <property type="entry name" value="PROTEIN NRDI"/>
    <property type="match status" value="1"/>
</dbReference>
<dbReference type="EMBL" id="JACSQZ010000003">
    <property type="protein sequence ID" value="MBD7913812.1"/>
    <property type="molecule type" value="Genomic_DNA"/>
</dbReference>
<dbReference type="SUPFAM" id="SSF52218">
    <property type="entry name" value="Flavoproteins"/>
    <property type="match status" value="1"/>
</dbReference>
<protein>
    <submittedName>
        <fullName evidence="1">Class Ib ribonucleoside-diphosphate reductase assembly flavoprotein NrdI</fullName>
    </submittedName>
</protein>
<comment type="caution">
    <text evidence="1">The sequence shown here is derived from an EMBL/GenBank/DDBJ whole genome shotgun (WGS) entry which is preliminary data.</text>
</comment>
<gene>
    <name evidence="1" type="ORF">H9660_01480</name>
</gene>
<evidence type="ECO:0000313" key="1">
    <source>
        <dbReference type="EMBL" id="MBD7913812.1"/>
    </source>
</evidence>
<dbReference type="Pfam" id="PF07972">
    <property type="entry name" value="Flavodoxin_NdrI"/>
    <property type="match status" value="1"/>
</dbReference>
<accession>A0ABR8Q071</accession>
<dbReference type="RefSeq" id="WP_191747834.1">
    <property type="nucleotide sequence ID" value="NZ_JACSQZ010000003.1"/>
</dbReference>
<dbReference type="InterPro" id="IPR004465">
    <property type="entry name" value="RNR_NrdI"/>
</dbReference>
<organism evidence="1 2">
    <name type="scientific">Clostridium gallinarum</name>
    <dbReference type="NCBI Taxonomy" id="2762246"/>
    <lineage>
        <taxon>Bacteria</taxon>
        <taxon>Bacillati</taxon>
        <taxon>Bacillota</taxon>
        <taxon>Clostridia</taxon>
        <taxon>Eubacteriales</taxon>
        <taxon>Clostridiaceae</taxon>
        <taxon>Clostridium</taxon>
    </lineage>
</organism>